<protein>
    <submittedName>
        <fullName evidence="2">t-SNARE coiled-coil homology domain-containing protein</fullName>
    </submittedName>
</protein>
<reference evidence="2" key="1">
    <citation type="submission" date="2016-11" db="UniProtKB">
        <authorList>
            <consortium name="WormBaseParasite"/>
        </authorList>
    </citation>
    <scope>IDENTIFICATION</scope>
    <source>
        <strain evidence="2">KR3021</strain>
    </source>
</reference>
<evidence type="ECO:0000313" key="1">
    <source>
        <dbReference type="Proteomes" id="UP000095286"/>
    </source>
</evidence>
<accession>A0AC35TVW8</accession>
<dbReference type="Proteomes" id="UP000095286">
    <property type="component" value="Unplaced"/>
</dbReference>
<proteinExistence type="predicted"/>
<dbReference type="WBParaSite" id="RSKR_0000490050.1">
    <property type="protein sequence ID" value="RSKR_0000490050.1"/>
    <property type="gene ID" value="RSKR_0000490050"/>
</dbReference>
<name>A0AC35TVW8_9BILA</name>
<sequence>MQRECNLNQLLGLVFFQVPIPVQLTDHMNSISEEIAAVKELLGKNKEQPDLILNLQQANHDLVKENIDLKATNTTFENRALIAERKIIDSVDEVKVNSILLLTVSIHILVTPGIHKQA</sequence>
<organism evidence="1 2">
    <name type="scientific">Rhabditophanes sp. KR3021</name>
    <dbReference type="NCBI Taxonomy" id="114890"/>
    <lineage>
        <taxon>Eukaryota</taxon>
        <taxon>Metazoa</taxon>
        <taxon>Ecdysozoa</taxon>
        <taxon>Nematoda</taxon>
        <taxon>Chromadorea</taxon>
        <taxon>Rhabditida</taxon>
        <taxon>Tylenchina</taxon>
        <taxon>Panagrolaimomorpha</taxon>
        <taxon>Strongyloidoidea</taxon>
        <taxon>Alloionematidae</taxon>
        <taxon>Rhabditophanes</taxon>
    </lineage>
</organism>
<evidence type="ECO:0000313" key="2">
    <source>
        <dbReference type="WBParaSite" id="RSKR_0000490050.1"/>
    </source>
</evidence>